<dbReference type="Pfam" id="PF12625">
    <property type="entry name" value="Arabinose_bd"/>
    <property type="match status" value="1"/>
</dbReference>
<dbReference type="SUPFAM" id="SSF46689">
    <property type="entry name" value="Homeodomain-like"/>
    <property type="match status" value="1"/>
</dbReference>
<name>A0ABP7MAL5_9GAMM</name>
<dbReference type="InterPro" id="IPR032687">
    <property type="entry name" value="AraC-type_N"/>
</dbReference>
<organism evidence="5 6">
    <name type="scientific">Litoribacillus peritrichatus</name>
    <dbReference type="NCBI Taxonomy" id="718191"/>
    <lineage>
        <taxon>Bacteria</taxon>
        <taxon>Pseudomonadati</taxon>
        <taxon>Pseudomonadota</taxon>
        <taxon>Gammaproteobacteria</taxon>
        <taxon>Oceanospirillales</taxon>
        <taxon>Oceanospirillaceae</taxon>
        <taxon>Litoribacillus</taxon>
    </lineage>
</organism>
<dbReference type="InterPro" id="IPR018060">
    <property type="entry name" value="HTH_AraC"/>
</dbReference>
<dbReference type="PANTHER" id="PTHR47894">
    <property type="entry name" value="HTH-TYPE TRANSCRIPTIONAL REGULATOR GADX"/>
    <property type="match status" value="1"/>
</dbReference>
<dbReference type="SMART" id="SM00342">
    <property type="entry name" value="HTH_ARAC"/>
    <property type="match status" value="1"/>
</dbReference>
<dbReference type="PANTHER" id="PTHR47894:SF1">
    <property type="entry name" value="HTH-TYPE TRANSCRIPTIONAL REGULATOR VQSM"/>
    <property type="match status" value="1"/>
</dbReference>
<keyword evidence="3" id="KW-0804">Transcription</keyword>
<dbReference type="InterPro" id="IPR009057">
    <property type="entry name" value="Homeodomain-like_sf"/>
</dbReference>
<dbReference type="Proteomes" id="UP001501565">
    <property type="component" value="Unassembled WGS sequence"/>
</dbReference>
<reference evidence="6" key="1">
    <citation type="journal article" date="2019" name="Int. J. Syst. Evol. Microbiol.">
        <title>The Global Catalogue of Microorganisms (GCM) 10K type strain sequencing project: providing services to taxonomists for standard genome sequencing and annotation.</title>
        <authorList>
            <consortium name="The Broad Institute Genomics Platform"/>
            <consortium name="The Broad Institute Genome Sequencing Center for Infectious Disease"/>
            <person name="Wu L."/>
            <person name="Ma J."/>
        </authorList>
    </citation>
    <scope>NUCLEOTIDE SEQUENCE [LARGE SCALE GENOMIC DNA]</scope>
    <source>
        <strain evidence="6">JCM 17551</strain>
    </source>
</reference>
<dbReference type="RefSeq" id="WP_344796692.1">
    <property type="nucleotide sequence ID" value="NZ_BAABBN010000004.1"/>
</dbReference>
<dbReference type="InterPro" id="IPR020449">
    <property type="entry name" value="Tscrpt_reg_AraC-type_HTH"/>
</dbReference>
<proteinExistence type="predicted"/>
<keyword evidence="1" id="KW-0805">Transcription regulation</keyword>
<feature type="domain" description="HTH araC/xylS-type" evidence="4">
    <location>
        <begin position="240"/>
        <end position="341"/>
    </location>
</feature>
<keyword evidence="2" id="KW-0238">DNA-binding</keyword>
<gene>
    <name evidence="5" type="primary">oruR_3</name>
    <name evidence="5" type="ORF">GCM10022277_13040</name>
</gene>
<evidence type="ECO:0000256" key="2">
    <source>
        <dbReference type="ARBA" id="ARBA00023125"/>
    </source>
</evidence>
<evidence type="ECO:0000313" key="6">
    <source>
        <dbReference type="Proteomes" id="UP001501565"/>
    </source>
</evidence>
<dbReference type="Gene3D" id="1.10.10.60">
    <property type="entry name" value="Homeodomain-like"/>
    <property type="match status" value="1"/>
</dbReference>
<evidence type="ECO:0000313" key="5">
    <source>
        <dbReference type="EMBL" id="GAA3919088.1"/>
    </source>
</evidence>
<evidence type="ECO:0000256" key="1">
    <source>
        <dbReference type="ARBA" id="ARBA00023015"/>
    </source>
</evidence>
<evidence type="ECO:0000259" key="4">
    <source>
        <dbReference type="PROSITE" id="PS01124"/>
    </source>
</evidence>
<sequence length="344" mass="39773">MPSTAKSVRKMELADIKPLIKMIVNQGHSIHKMLDQTNISLHELTQFEGALEVGQYLRLIHNARVLSSDPAYALHMGEQFFINHDGVLACRVMCSKNTQNAMELLTQYQHLFTQLMELNLDITDHYGVFSIEEKIPLGKALPHFVEYSFAILYCLGKFCLGQKNFPLEFEFSYDKPETTEASEHHYARFFRNKVRFNCSANRVIIPKETLLQPIIFSNQAYAQKNEALCQKQLKQTQKDQQVIQRVKQSIRHMSFTDVSMASLSQQLCMSSRSLRRHLNSQGVSYKTLLENERKRIALKRVEKQDITIEKLAIELGYQSAASFSRAFKRWFGIAPNLYKQNTPK</sequence>
<dbReference type="Pfam" id="PF12833">
    <property type="entry name" value="HTH_18"/>
    <property type="match status" value="1"/>
</dbReference>
<dbReference type="EMBL" id="BAABBN010000004">
    <property type="protein sequence ID" value="GAA3919088.1"/>
    <property type="molecule type" value="Genomic_DNA"/>
</dbReference>
<accession>A0ABP7MAL5</accession>
<evidence type="ECO:0000256" key="3">
    <source>
        <dbReference type="ARBA" id="ARBA00023163"/>
    </source>
</evidence>
<comment type="caution">
    <text evidence="5">The sequence shown here is derived from an EMBL/GenBank/DDBJ whole genome shotgun (WGS) entry which is preliminary data.</text>
</comment>
<dbReference type="PRINTS" id="PR00032">
    <property type="entry name" value="HTHARAC"/>
</dbReference>
<keyword evidence="6" id="KW-1185">Reference proteome</keyword>
<protein>
    <submittedName>
        <fullName evidence="5">Ornithine utilization transcriptional regulator OruR</fullName>
    </submittedName>
</protein>
<dbReference type="PROSITE" id="PS01124">
    <property type="entry name" value="HTH_ARAC_FAMILY_2"/>
    <property type="match status" value="1"/>
</dbReference>